<reference evidence="1 2" key="1">
    <citation type="submission" date="2016-07" db="EMBL/GenBank/DDBJ databases">
        <title>Multi-omics approach to identify versatile polysaccharide utilization systems of a marine flavobacterium Gramella flava.</title>
        <authorList>
            <person name="Tang K."/>
        </authorList>
    </citation>
    <scope>NUCLEOTIDE SEQUENCE [LARGE SCALE GENOMIC DNA]</scope>
    <source>
        <strain evidence="1 2">JLT2011</strain>
    </source>
</reference>
<dbReference type="AlphaFoldDB" id="A0A1L7I2B4"/>
<organism evidence="1 2">
    <name type="scientific">Christiangramia flava JLT2011</name>
    <dbReference type="NCBI Taxonomy" id="1229726"/>
    <lineage>
        <taxon>Bacteria</taxon>
        <taxon>Pseudomonadati</taxon>
        <taxon>Bacteroidota</taxon>
        <taxon>Flavobacteriia</taxon>
        <taxon>Flavobacteriales</taxon>
        <taxon>Flavobacteriaceae</taxon>
        <taxon>Christiangramia</taxon>
    </lineage>
</organism>
<name>A0A1L7I2B4_9FLAO</name>
<dbReference type="KEGG" id="gfl:GRFL_0488"/>
<gene>
    <name evidence="1" type="ORF">GRFL_0488</name>
</gene>
<accession>A0A1L7I2B4</accession>
<protein>
    <submittedName>
        <fullName evidence="1">Uncharacterized protein</fullName>
    </submittedName>
</protein>
<sequence>MPLFGLKFLSFQKFFSLKAIPKKLFPQFILLKIIKFLI</sequence>
<dbReference type="EMBL" id="CP016359">
    <property type="protein sequence ID" value="APU67212.1"/>
    <property type="molecule type" value="Genomic_DNA"/>
</dbReference>
<proteinExistence type="predicted"/>
<dbReference type="Proteomes" id="UP000186230">
    <property type="component" value="Chromosome"/>
</dbReference>
<evidence type="ECO:0000313" key="2">
    <source>
        <dbReference type="Proteomes" id="UP000186230"/>
    </source>
</evidence>
<dbReference type="STRING" id="1229726.GRFL_0488"/>
<keyword evidence="2" id="KW-1185">Reference proteome</keyword>
<evidence type="ECO:0000313" key="1">
    <source>
        <dbReference type="EMBL" id="APU67212.1"/>
    </source>
</evidence>